<dbReference type="InterPro" id="IPR006564">
    <property type="entry name" value="Znf_PMZ"/>
</dbReference>
<proteinExistence type="predicted"/>
<name>A0A7J7LHP3_9MAGN</name>
<comment type="caution">
    <text evidence="7">The sequence shown here is derived from an EMBL/GenBank/DDBJ whole genome shotgun (WGS) entry which is preliminary data.</text>
</comment>
<evidence type="ECO:0000256" key="1">
    <source>
        <dbReference type="ARBA" id="ARBA00022723"/>
    </source>
</evidence>
<reference evidence="7 8" key="1">
    <citation type="journal article" date="2020" name="IScience">
        <title>Genome Sequencing of the Endangered Kingdonia uniflora (Circaeasteraceae, Ranunculales) Reveals Potential Mechanisms of Evolutionary Specialization.</title>
        <authorList>
            <person name="Sun Y."/>
            <person name="Deng T."/>
            <person name="Zhang A."/>
            <person name="Moore M.J."/>
            <person name="Landis J.B."/>
            <person name="Lin N."/>
            <person name="Zhang H."/>
            <person name="Zhang X."/>
            <person name="Huang J."/>
            <person name="Zhang X."/>
            <person name="Sun H."/>
            <person name="Wang H."/>
        </authorList>
    </citation>
    <scope>NUCLEOTIDE SEQUENCE [LARGE SCALE GENOMIC DNA]</scope>
    <source>
        <strain evidence="7">TB1705</strain>
        <tissue evidence="7">Leaf</tissue>
    </source>
</reference>
<evidence type="ECO:0000313" key="8">
    <source>
        <dbReference type="Proteomes" id="UP000541444"/>
    </source>
</evidence>
<feature type="domain" description="SWIM-type" evidence="6">
    <location>
        <begin position="446"/>
        <end position="478"/>
    </location>
</feature>
<feature type="region of interest" description="Disordered" evidence="5">
    <location>
        <begin position="93"/>
        <end position="127"/>
    </location>
</feature>
<dbReference type="Proteomes" id="UP000541444">
    <property type="component" value="Unassembled WGS sequence"/>
</dbReference>
<dbReference type="EMBL" id="JACGCM010002279">
    <property type="protein sequence ID" value="KAF6142166.1"/>
    <property type="molecule type" value="Genomic_DNA"/>
</dbReference>
<dbReference type="SMART" id="SM00575">
    <property type="entry name" value="ZnF_PMZ"/>
    <property type="match status" value="1"/>
</dbReference>
<keyword evidence="1" id="KW-0479">Metal-binding</keyword>
<gene>
    <name evidence="7" type="ORF">GIB67_037084</name>
</gene>
<keyword evidence="2 4" id="KW-0863">Zinc-finger</keyword>
<organism evidence="7 8">
    <name type="scientific">Kingdonia uniflora</name>
    <dbReference type="NCBI Taxonomy" id="39325"/>
    <lineage>
        <taxon>Eukaryota</taxon>
        <taxon>Viridiplantae</taxon>
        <taxon>Streptophyta</taxon>
        <taxon>Embryophyta</taxon>
        <taxon>Tracheophyta</taxon>
        <taxon>Spermatophyta</taxon>
        <taxon>Magnoliopsida</taxon>
        <taxon>Ranunculales</taxon>
        <taxon>Circaeasteraceae</taxon>
        <taxon>Kingdonia</taxon>
    </lineage>
</organism>
<dbReference type="PROSITE" id="PS50966">
    <property type="entry name" value="ZF_SWIM"/>
    <property type="match status" value="1"/>
</dbReference>
<feature type="compositionally biased region" description="Polar residues" evidence="5">
    <location>
        <begin position="93"/>
        <end position="109"/>
    </location>
</feature>
<feature type="region of interest" description="Disordered" evidence="5">
    <location>
        <begin position="582"/>
        <end position="603"/>
    </location>
</feature>
<dbReference type="InterPro" id="IPR007527">
    <property type="entry name" value="Znf_SWIM"/>
</dbReference>
<evidence type="ECO:0000259" key="6">
    <source>
        <dbReference type="PROSITE" id="PS50966"/>
    </source>
</evidence>
<dbReference type="GO" id="GO:0008270">
    <property type="term" value="F:zinc ion binding"/>
    <property type="evidence" value="ECO:0007669"/>
    <property type="project" value="UniProtKB-KW"/>
</dbReference>
<evidence type="ECO:0000313" key="7">
    <source>
        <dbReference type="EMBL" id="KAF6142166.1"/>
    </source>
</evidence>
<feature type="compositionally biased region" description="Acidic residues" evidence="5">
    <location>
        <begin position="594"/>
        <end position="603"/>
    </location>
</feature>
<dbReference type="Pfam" id="PF04434">
    <property type="entry name" value="SWIM"/>
    <property type="match status" value="1"/>
</dbReference>
<evidence type="ECO:0000256" key="4">
    <source>
        <dbReference type="PROSITE-ProRule" id="PRU00325"/>
    </source>
</evidence>
<accession>A0A7J7LHP3</accession>
<sequence length="603" mass="69186">MNGVQLYTIAHFGGDIVCLKIGSIITYVGGSTKLTSLKAHSSYEDFVTLLEETSKIRREDCKLYNFVHGCACAISSVQDFAVMINMHKTNPGLSTTKDTGSGRGLSTTKAGKPLRHNSFPDLEPEYRGYPETNDRGLDTRSIHLSNEPVLTNVPPSNEPILTNVPFSIEPETIIRQTEPSAEFWFEPQPEQVKDLMDFWFKSAAYMEDPYDFSKEFNIDDLYRDRIELMNHIRAYAVANKFNLEHVLSDEYKIVVHYKGHKCSWRIYATRLVGSAIFRVNTYCFMHTCIRVETEGENTYKAASSRWVASIIKQKLRKDPNYKPSGIIDDIQIHHNIDVTYNLAWRAKEKAHSENTDPVGLQYILGIPKETWYNLYIPMSSCMIPFVIGIRSFGILLLWEEAEKSQARLTLWATDHCKSKKFVADLLTYRVRTSRHHFQMTSYGRTDSVNIEDGTCSCRWWQTMGIPCEHGVRALGLTNVDPTTRVSEYYTNNIYKDFYKPIWIPIRGIEQWKILKTDPRARASIPIVRAGGPRTQRKRREKMPGLVTKLRFCSRYRKNGHNHRSCKLLPILSDDNTRPTMAPSLTMSTEPPVIPDEDVAISLH</sequence>
<evidence type="ECO:0000256" key="2">
    <source>
        <dbReference type="ARBA" id="ARBA00022771"/>
    </source>
</evidence>
<dbReference type="PANTHER" id="PTHR31973:SF93">
    <property type="entry name" value="OS01G0595300 PROTEIN"/>
    <property type="match status" value="1"/>
</dbReference>
<dbReference type="PANTHER" id="PTHR31973">
    <property type="entry name" value="POLYPROTEIN, PUTATIVE-RELATED"/>
    <property type="match status" value="1"/>
</dbReference>
<keyword evidence="8" id="KW-1185">Reference proteome</keyword>
<protein>
    <recommendedName>
        <fullName evidence="6">SWIM-type domain-containing protein</fullName>
    </recommendedName>
</protein>
<keyword evidence="3" id="KW-0862">Zinc</keyword>
<evidence type="ECO:0000256" key="5">
    <source>
        <dbReference type="SAM" id="MobiDB-lite"/>
    </source>
</evidence>
<evidence type="ECO:0000256" key="3">
    <source>
        <dbReference type="ARBA" id="ARBA00022833"/>
    </source>
</evidence>
<dbReference type="AlphaFoldDB" id="A0A7J7LHP3"/>